<feature type="domain" description="F-box" evidence="1">
    <location>
        <begin position="11"/>
        <end position="63"/>
    </location>
</feature>
<dbReference type="EMBL" id="QKYT01000004">
    <property type="protein sequence ID" value="RIA99429.1"/>
    <property type="molecule type" value="Genomic_DNA"/>
</dbReference>
<dbReference type="AlphaFoldDB" id="A0A397TPQ7"/>
<dbReference type="OrthoDB" id="2322499at2759"/>
<reference evidence="2 3" key="1">
    <citation type="submission" date="2018-06" db="EMBL/GenBank/DDBJ databases">
        <title>Comparative genomics reveals the genomic features of Rhizophagus irregularis, R. cerebriforme, R. diaphanum and Gigaspora rosea, and their symbiotic lifestyle signature.</title>
        <authorList>
            <person name="Morin E."/>
            <person name="San Clemente H."/>
            <person name="Chen E.C.H."/>
            <person name="De La Providencia I."/>
            <person name="Hainaut M."/>
            <person name="Kuo A."/>
            <person name="Kohler A."/>
            <person name="Murat C."/>
            <person name="Tang N."/>
            <person name="Roy S."/>
            <person name="Loubradou J."/>
            <person name="Henrissat B."/>
            <person name="Grigoriev I.V."/>
            <person name="Corradi N."/>
            <person name="Roux C."/>
            <person name="Martin F.M."/>
        </authorList>
    </citation>
    <scope>NUCLEOTIDE SEQUENCE [LARGE SCALE GENOMIC DNA]</scope>
    <source>
        <strain evidence="2 3">DAOM 227022</strain>
    </source>
</reference>
<dbReference type="InterPro" id="IPR036047">
    <property type="entry name" value="F-box-like_dom_sf"/>
</dbReference>
<keyword evidence="3" id="KW-1185">Reference proteome</keyword>
<gene>
    <name evidence="2" type="ORF">C1645_730881</name>
</gene>
<dbReference type="Proteomes" id="UP000265703">
    <property type="component" value="Unassembled WGS sequence"/>
</dbReference>
<dbReference type="Gene3D" id="1.20.1280.50">
    <property type="match status" value="1"/>
</dbReference>
<dbReference type="SUPFAM" id="SSF81383">
    <property type="entry name" value="F-box domain"/>
    <property type="match status" value="1"/>
</dbReference>
<dbReference type="CDD" id="cd09917">
    <property type="entry name" value="F-box_SF"/>
    <property type="match status" value="1"/>
</dbReference>
<name>A0A397TPQ7_9GLOM</name>
<sequence length="164" mass="19201">MTPEQDIPSVQSAITTLPPELFIKLCAFLPPADLFTLSQVCRKFHGYLCAPNSFSTQQIWKVSRLKFMLKEDMPPPEGMNEKKYVELLMMERGCQICKRVKLCKIYWEFEVRSCEECFLIKAVNLSKENLKSWLDDKKLIFDSIMEYATQRAIKYGTLENGKYY</sequence>
<evidence type="ECO:0000313" key="3">
    <source>
        <dbReference type="Proteomes" id="UP000265703"/>
    </source>
</evidence>
<accession>A0A397TPQ7</accession>
<evidence type="ECO:0000313" key="2">
    <source>
        <dbReference type="EMBL" id="RIA99429.1"/>
    </source>
</evidence>
<evidence type="ECO:0000259" key="1">
    <source>
        <dbReference type="PROSITE" id="PS50181"/>
    </source>
</evidence>
<dbReference type="PROSITE" id="PS50181">
    <property type="entry name" value="FBOX"/>
    <property type="match status" value="1"/>
</dbReference>
<dbReference type="Pfam" id="PF12937">
    <property type="entry name" value="F-box-like"/>
    <property type="match status" value="1"/>
</dbReference>
<dbReference type="STRING" id="658196.A0A397TPQ7"/>
<organism evidence="2 3">
    <name type="scientific">Glomus cerebriforme</name>
    <dbReference type="NCBI Taxonomy" id="658196"/>
    <lineage>
        <taxon>Eukaryota</taxon>
        <taxon>Fungi</taxon>
        <taxon>Fungi incertae sedis</taxon>
        <taxon>Mucoromycota</taxon>
        <taxon>Glomeromycotina</taxon>
        <taxon>Glomeromycetes</taxon>
        <taxon>Glomerales</taxon>
        <taxon>Glomeraceae</taxon>
        <taxon>Glomus</taxon>
    </lineage>
</organism>
<comment type="caution">
    <text evidence="2">The sequence shown here is derived from an EMBL/GenBank/DDBJ whole genome shotgun (WGS) entry which is preliminary data.</text>
</comment>
<dbReference type="SMART" id="SM00256">
    <property type="entry name" value="FBOX"/>
    <property type="match status" value="1"/>
</dbReference>
<dbReference type="InterPro" id="IPR001810">
    <property type="entry name" value="F-box_dom"/>
</dbReference>
<protein>
    <recommendedName>
        <fullName evidence="1">F-box domain-containing protein</fullName>
    </recommendedName>
</protein>
<proteinExistence type="predicted"/>